<evidence type="ECO:0000313" key="5">
    <source>
        <dbReference type="Proteomes" id="UP000182836"/>
    </source>
</evidence>
<accession>A0A0D1YNU6</accession>
<dbReference type="GeneID" id="42309136"/>
<dbReference type="STRING" id="47500.AF333_28815"/>
<name>A0A0D1YNU6_ANEMI</name>
<gene>
    <name evidence="2" type="ORF">AF333_28815</name>
    <name evidence="3" type="ORF">SAMN04487909_12871</name>
</gene>
<evidence type="ECO:0000313" key="4">
    <source>
        <dbReference type="Proteomes" id="UP000037269"/>
    </source>
</evidence>
<dbReference type="AlphaFoldDB" id="A0A0D1YNU6"/>
<dbReference type="Pfam" id="PF10782">
    <property type="entry name" value="zf-C2HCIx2C"/>
    <property type="match status" value="1"/>
</dbReference>
<reference evidence="2 4" key="1">
    <citation type="submission" date="2015-07" db="EMBL/GenBank/DDBJ databases">
        <title>Fjat-14205 dsm 2895.</title>
        <authorList>
            <person name="Liu B."/>
            <person name="Wang J."/>
            <person name="Zhu Y."/>
            <person name="Liu G."/>
            <person name="Chen Q."/>
            <person name="Chen Z."/>
            <person name="Lan J."/>
            <person name="Che J."/>
            <person name="Ge C."/>
            <person name="Shi H."/>
            <person name="Pan Z."/>
            <person name="Liu X."/>
        </authorList>
    </citation>
    <scope>NUCLEOTIDE SEQUENCE [LARGE SCALE GENOMIC DNA]</scope>
    <source>
        <strain evidence="2 4">DSM 2895</strain>
    </source>
</reference>
<protein>
    <recommendedName>
        <fullName evidence="1">Tyrosine-protein kinase ephrin type A/B receptor-like domain-containing protein</fullName>
    </recommendedName>
</protein>
<reference evidence="3 5" key="2">
    <citation type="submission" date="2016-10" db="EMBL/GenBank/DDBJ databases">
        <authorList>
            <person name="de Groot N.N."/>
        </authorList>
    </citation>
    <scope>NUCLEOTIDE SEQUENCE [LARGE SCALE GENOMIC DNA]</scope>
    <source>
        <strain evidence="3 5">DSM 2895</strain>
    </source>
</reference>
<dbReference type="PATRIC" id="fig|47500.8.peg.5220"/>
<evidence type="ECO:0000259" key="1">
    <source>
        <dbReference type="Pfam" id="PF07699"/>
    </source>
</evidence>
<evidence type="ECO:0000313" key="2">
    <source>
        <dbReference type="EMBL" id="KON90488.1"/>
    </source>
</evidence>
<dbReference type="OrthoDB" id="2624150at2"/>
<dbReference type="RefSeq" id="WP_043063262.1">
    <property type="nucleotide sequence ID" value="NZ_BJOA01000092.1"/>
</dbReference>
<dbReference type="InterPro" id="IPR011641">
    <property type="entry name" value="Tyr-kin_ephrin_A/B_rcpt-like"/>
</dbReference>
<feature type="domain" description="Tyrosine-protein kinase ephrin type A/B receptor-like" evidence="1">
    <location>
        <begin position="91"/>
        <end position="123"/>
    </location>
</feature>
<evidence type="ECO:0000313" key="3">
    <source>
        <dbReference type="EMBL" id="SDJ78366.1"/>
    </source>
</evidence>
<dbReference type="InterPro" id="IPR019718">
    <property type="entry name" value="DUF2602"/>
</dbReference>
<keyword evidence="4" id="KW-1185">Reference proteome</keyword>
<dbReference type="Proteomes" id="UP000037269">
    <property type="component" value="Unassembled WGS sequence"/>
</dbReference>
<organism evidence="2 4">
    <name type="scientific">Aneurinibacillus migulanus</name>
    <name type="common">Bacillus migulanus</name>
    <dbReference type="NCBI Taxonomy" id="47500"/>
    <lineage>
        <taxon>Bacteria</taxon>
        <taxon>Bacillati</taxon>
        <taxon>Bacillota</taxon>
        <taxon>Bacilli</taxon>
        <taxon>Bacillales</taxon>
        <taxon>Paenibacillaceae</taxon>
        <taxon>Aneurinibacillus group</taxon>
        <taxon>Aneurinibacillus</taxon>
    </lineage>
</organism>
<dbReference type="EMBL" id="LGUG01000012">
    <property type="protein sequence ID" value="KON90488.1"/>
    <property type="molecule type" value="Genomic_DNA"/>
</dbReference>
<dbReference type="Pfam" id="PF07699">
    <property type="entry name" value="Ephrin_rec_like"/>
    <property type="match status" value="1"/>
</dbReference>
<dbReference type="Proteomes" id="UP000182836">
    <property type="component" value="Unassembled WGS sequence"/>
</dbReference>
<dbReference type="EMBL" id="FNED01000028">
    <property type="protein sequence ID" value="SDJ78366.1"/>
    <property type="molecule type" value="Genomic_DNA"/>
</dbReference>
<proteinExistence type="predicted"/>
<sequence length="142" mass="16211">MSLTKHKKSQIRVHIGYLLDTQCGRCAQKSQFPTNKRSESAEFIQYCNTQCPVGIRIQQMYNAMSEGKKVNFSKMKPVKAPMIKAPTATSLKRHKVRCVDCQHETYRPQKEDGFGTCTKCDGKMKLKNVRRGRPPKQKVSST</sequence>